<dbReference type="AlphaFoldDB" id="D2VGQ0"/>
<dbReference type="SUPFAM" id="SSF47473">
    <property type="entry name" value="EF-hand"/>
    <property type="match status" value="1"/>
</dbReference>
<dbReference type="eggNOG" id="ENOG502S8NI">
    <property type="taxonomic scope" value="Eukaryota"/>
</dbReference>
<dbReference type="PROSITE" id="PS00018">
    <property type="entry name" value="EF_HAND_1"/>
    <property type="match status" value="1"/>
</dbReference>
<dbReference type="Proteomes" id="UP000006671">
    <property type="component" value="Unassembled WGS sequence"/>
</dbReference>
<dbReference type="InterPro" id="IPR002048">
    <property type="entry name" value="EF_hand_dom"/>
</dbReference>
<dbReference type="RefSeq" id="XP_002676844.1">
    <property type="nucleotide sequence ID" value="XM_002676798.1"/>
</dbReference>
<dbReference type="PROSITE" id="PS50222">
    <property type="entry name" value="EF_HAND_2"/>
    <property type="match status" value="1"/>
</dbReference>
<dbReference type="InParanoid" id="D2VGQ0"/>
<accession>D2VGQ0</accession>
<keyword evidence="4" id="KW-1185">Reference proteome</keyword>
<dbReference type="GeneID" id="8847852"/>
<gene>
    <name evidence="3" type="ORF">NAEGRDRAFT_68055</name>
</gene>
<dbReference type="KEGG" id="ngr:NAEGRDRAFT_68055"/>
<evidence type="ECO:0000256" key="1">
    <source>
        <dbReference type="ARBA" id="ARBA00022837"/>
    </source>
</evidence>
<protein>
    <submittedName>
        <fullName evidence="3">Predicted protein</fullName>
    </submittedName>
</protein>
<dbReference type="VEuPathDB" id="AmoebaDB:NAEGRDRAFT_68055"/>
<reference evidence="3 4" key="1">
    <citation type="journal article" date="2010" name="Cell">
        <title>The genome of Naegleria gruberi illuminates early eukaryotic versatility.</title>
        <authorList>
            <person name="Fritz-Laylin L.K."/>
            <person name="Prochnik S.E."/>
            <person name="Ginger M.L."/>
            <person name="Dacks J.B."/>
            <person name="Carpenter M.L."/>
            <person name="Field M.C."/>
            <person name="Kuo A."/>
            <person name="Paredez A."/>
            <person name="Chapman J."/>
            <person name="Pham J."/>
            <person name="Shu S."/>
            <person name="Neupane R."/>
            <person name="Cipriano M."/>
            <person name="Mancuso J."/>
            <person name="Tu H."/>
            <person name="Salamov A."/>
            <person name="Lindquist E."/>
            <person name="Shapiro H."/>
            <person name="Lucas S."/>
            <person name="Grigoriev I.V."/>
            <person name="Cande W.Z."/>
            <person name="Fulton C."/>
            <person name="Rokhsar D.S."/>
            <person name="Dawson S.C."/>
        </authorList>
    </citation>
    <scope>NUCLEOTIDE SEQUENCE [LARGE SCALE GENOMIC DNA]</scope>
    <source>
        <strain evidence="3 4">NEG-M</strain>
    </source>
</reference>
<dbReference type="InterPro" id="IPR011992">
    <property type="entry name" value="EF-hand-dom_pair"/>
</dbReference>
<dbReference type="EMBL" id="GG738870">
    <property type="protein sequence ID" value="EFC44100.1"/>
    <property type="molecule type" value="Genomic_DNA"/>
</dbReference>
<evidence type="ECO:0000259" key="2">
    <source>
        <dbReference type="PROSITE" id="PS50222"/>
    </source>
</evidence>
<dbReference type="InterPro" id="IPR018247">
    <property type="entry name" value="EF_Hand_1_Ca_BS"/>
</dbReference>
<sequence>MGQSIVGYFTTPILKQIEDKQRDAAIQQQLLKLKTLKRRRDFEIATPDFSYGTKANRINLEVQKILNEEEHHWFNEPMEIPELLKPHYHKMFEEHNKKLEEMGKIGTASNQEDITSLLMDKLKNSLNHSLSKEQEQELLVMFQMYAKENKVSLKDMHSLIRSNIGVVMDIEELMDLVQFFSPESMVEALNNESNERKVEKIKVDFPTFIKCINTRFLDENRLTKEEIHDLYLKEIFNLLDANQSGTIGKAEISHFFSRTLGENLVEDQIVEMCHFVNNNAGIHQTITFDELKLFVKEKLNIKL</sequence>
<keyword evidence="1" id="KW-0106">Calcium</keyword>
<proteinExistence type="predicted"/>
<evidence type="ECO:0000313" key="3">
    <source>
        <dbReference type="EMBL" id="EFC44100.1"/>
    </source>
</evidence>
<feature type="domain" description="EF-hand" evidence="2">
    <location>
        <begin position="227"/>
        <end position="262"/>
    </location>
</feature>
<evidence type="ECO:0000313" key="4">
    <source>
        <dbReference type="Proteomes" id="UP000006671"/>
    </source>
</evidence>
<dbReference type="Gene3D" id="1.10.238.10">
    <property type="entry name" value="EF-hand"/>
    <property type="match status" value="1"/>
</dbReference>
<dbReference type="OrthoDB" id="10253357at2759"/>
<dbReference type="GO" id="GO:0005509">
    <property type="term" value="F:calcium ion binding"/>
    <property type="evidence" value="ECO:0007669"/>
    <property type="project" value="InterPro"/>
</dbReference>
<organism evidence="4">
    <name type="scientific">Naegleria gruberi</name>
    <name type="common">Amoeba</name>
    <dbReference type="NCBI Taxonomy" id="5762"/>
    <lineage>
        <taxon>Eukaryota</taxon>
        <taxon>Discoba</taxon>
        <taxon>Heterolobosea</taxon>
        <taxon>Tetramitia</taxon>
        <taxon>Eutetramitia</taxon>
        <taxon>Vahlkampfiidae</taxon>
        <taxon>Naegleria</taxon>
    </lineage>
</organism>
<name>D2VGQ0_NAEGR</name>